<evidence type="ECO:0000259" key="8">
    <source>
        <dbReference type="PROSITE" id="PS51898"/>
    </source>
</evidence>
<keyword evidence="4 6" id="KW-0238">DNA-binding</keyword>
<evidence type="ECO:0000313" key="11">
    <source>
        <dbReference type="Proteomes" id="UP000636755"/>
    </source>
</evidence>
<dbReference type="Gene3D" id="1.10.443.10">
    <property type="entry name" value="Intergrase catalytic core"/>
    <property type="match status" value="1"/>
</dbReference>
<keyword evidence="11" id="KW-1185">Reference proteome</keyword>
<evidence type="ECO:0000313" key="10">
    <source>
        <dbReference type="EMBL" id="MBC5728284.1"/>
    </source>
</evidence>
<evidence type="ECO:0000259" key="9">
    <source>
        <dbReference type="PROSITE" id="PS51900"/>
    </source>
</evidence>
<dbReference type="PANTHER" id="PTHR30349:SF64">
    <property type="entry name" value="PROPHAGE INTEGRASE INTD-RELATED"/>
    <property type="match status" value="1"/>
</dbReference>
<dbReference type="Gene3D" id="1.10.150.130">
    <property type="match status" value="1"/>
</dbReference>
<dbReference type="InterPro" id="IPR013762">
    <property type="entry name" value="Integrase-like_cat_sf"/>
</dbReference>
<evidence type="ECO:0000256" key="3">
    <source>
        <dbReference type="ARBA" id="ARBA00022908"/>
    </source>
</evidence>
<dbReference type="Pfam" id="PF14659">
    <property type="entry name" value="Phage_int_SAM_3"/>
    <property type="match status" value="1"/>
</dbReference>
<sequence>MIPIAKKRKNGEGTLRLRKDGRWEGRIVVGYNEKSLPITKCVTAKTKTECSTKLEALKEQYGRSSDRIKADMPFGDWIDFWYQTYCRHTLRITTRTDYDNRIYNHIIPEIGKIPLNRLSQSDLQQFYAKEKTDGRKLHAKTYGKGLSDRTIRGIHANCRTALQRAVQEGLIRTNPAVGCKLPPKKAREMQVLTQNEILRFLHQAKEEGYYELFLLELGTGMRRGEILALKWSDLNFKTGELHIERQVYIIRAEIIISAPKTKASIRTVILPPSLLKTLAVYKETVDSEWMFPSPTDNGRPRNPSSVRKRLQLILARAGCKKVRFHDLRHTFATMALEHGMDVKTLSATIGHVSSATTFDIYSHITDTMQRQTAVHIDRKIGKTDAQMPVEEQTPEATAKPPVNAPCAPTEPHPEPIPRKIRKSGTGCLYQINDNIWEGSFFPRLPGGKRKKFNVYAETRDQCEIKLAEMIAQKKAEIAQEKAKLKEGAN</sequence>
<dbReference type="InterPro" id="IPR004107">
    <property type="entry name" value="Integrase_SAM-like_N"/>
</dbReference>
<dbReference type="PANTHER" id="PTHR30349">
    <property type="entry name" value="PHAGE INTEGRASE-RELATED"/>
    <property type="match status" value="1"/>
</dbReference>
<evidence type="ECO:0000256" key="5">
    <source>
        <dbReference type="ARBA" id="ARBA00023172"/>
    </source>
</evidence>
<dbReference type="RefSeq" id="WP_186935637.1">
    <property type="nucleotide sequence ID" value="NZ_JACOPS010000003.1"/>
</dbReference>
<comment type="function">
    <text evidence="1">Site-specific tyrosine recombinase, which acts by catalyzing the cutting and rejoining of the recombining DNA molecules.</text>
</comment>
<dbReference type="Pfam" id="PF00589">
    <property type="entry name" value="Phage_integrase"/>
    <property type="match status" value="1"/>
</dbReference>
<comment type="similarity">
    <text evidence="2">Belongs to the 'phage' integrase family.</text>
</comment>
<feature type="domain" description="Tyr recombinase" evidence="8">
    <location>
        <begin position="187"/>
        <end position="376"/>
    </location>
</feature>
<name>A0ABR7HL69_9FIRM</name>
<evidence type="ECO:0000256" key="6">
    <source>
        <dbReference type="PROSITE-ProRule" id="PRU01248"/>
    </source>
</evidence>
<comment type="caution">
    <text evidence="10">The sequence shown here is derived from an EMBL/GenBank/DDBJ whole genome shotgun (WGS) entry which is preliminary data.</text>
</comment>
<dbReference type="CDD" id="cd01189">
    <property type="entry name" value="INT_ICEBs1_C_like"/>
    <property type="match status" value="1"/>
</dbReference>
<feature type="region of interest" description="Disordered" evidence="7">
    <location>
        <begin position="390"/>
        <end position="421"/>
    </location>
</feature>
<gene>
    <name evidence="10" type="ORF">H8R91_07095</name>
</gene>
<accession>A0ABR7HL69</accession>
<evidence type="ECO:0000256" key="1">
    <source>
        <dbReference type="ARBA" id="ARBA00003283"/>
    </source>
</evidence>
<evidence type="ECO:0000256" key="4">
    <source>
        <dbReference type="ARBA" id="ARBA00023125"/>
    </source>
</evidence>
<dbReference type="InterPro" id="IPR010998">
    <property type="entry name" value="Integrase_recombinase_N"/>
</dbReference>
<dbReference type="SUPFAM" id="SSF56349">
    <property type="entry name" value="DNA breaking-rejoining enzymes"/>
    <property type="match status" value="1"/>
</dbReference>
<organism evidence="10 11">
    <name type="scientific">Ruminococcus intestinalis</name>
    <dbReference type="NCBI Taxonomy" id="2763066"/>
    <lineage>
        <taxon>Bacteria</taxon>
        <taxon>Bacillati</taxon>
        <taxon>Bacillota</taxon>
        <taxon>Clostridia</taxon>
        <taxon>Eubacteriales</taxon>
        <taxon>Oscillospiraceae</taxon>
        <taxon>Ruminococcus</taxon>
    </lineage>
</organism>
<feature type="domain" description="Core-binding (CB)" evidence="9">
    <location>
        <begin position="72"/>
        <end position="166"/>
    </location>
</feature>
<evidence type="ECO:0000256" key="2">
    <source>
        <dbReference type="ARBA" id="ARBA00008857"/>
    </source>
</evidence>
<dbReference type="PROSITE" id="PS51898">
    <property type="entry name" value="TYR_RECOMBINASE"/>
    <property type="match status" value="1"/>
</dbReference>
<dbReference type="EMBL" id="JACOPS010000003">
    <property type="protein sequence ID" value="MBC5728284.1"/>
    <property type="molecule type" value="Genomic_DNA"/>
</dbReference>
<reference evidence="10 11" key="1">
    <citation type="submission" date="2020-08" db="EMBL/GenBank/DDBJ databases">
        <title>Genome public.</title>
        <authorList>
            <person name="Liu C."/>
            <person name="Sun Q."/>
        </authorList>
    </citation>
    <scope>NUCLEOTIDE SEQUENCE [LARGE SCALE GENOMIC DNA]</scope>
    <source>
        <strain evidence="10 11">NSJ-71</strain>
    </source>
</reference>
<keyword evidence="5" id="KW-0233">DNA recombination</keyword>
<dbReference type="PROSITE" id="PS51900">
    <property type="entry name" value="CB"/>
    <property type="match status" value="1"/>
</dbReference>
<proteinExistence type="inferred from homology"/>
<keyword evidence="3" id="KW-0229">DNA integration</keyword>
<evidence type="ECO:0000256" key="7">
    <source>
        <dbReference type="SAM" id="MobiDB-lite"/>
    </source>
</evidence>
<dbReference type="InterPro" id="IPR002104">
    <property type="entry name" value="Integrase_catalytic"/>
</dbReference>
<dbReference type="InterPro" id="IPR050090">
    <property type="entry name" value="Tyrosine_recombinase_XerCD"/>
</dbReference>
<dbReference type="Proteomes" id="UP000636755">
    <property type="component" value="Unassembled WGS sequence"/>
</dbReference>
<protein>
    <submittedName>
        <fullName evidence="10">Site-specific integrase</fullName>
    </submittedName>
</protein>
<dbReference type="InterPro" id="IPR011010">
    <property type="entry name" value="DNA_brk_join_enz"/>
</dbReference>
<dbReference type="InterPro" id="IPR044068">
    <property type="entry name" value="CB"/>
</dbReference>